<feature type="transmembrane region" description="Helical" evidence="1">
    <location>
        <begin position="127"/>
        <end position="146"/>
    </location>
</feature>
<sequence length="360" mass="39256">MLHGSDPMTYYVWMRQEGPPTLPGEARHKSRIGRFRFIEPVASPSTSWIPSHEPRHRRYNGLPFVAIEYLEFNASPALRCIYKRMEHTLASTNTSSIIISVELGLDQQFLLSLFSLFVLMAGPTQEACLVVGIAAVGLVYMVLMLIEAVGSSRVSLLLPDHCCFPTQHLMTIDGVGGASPACGGDGNHVGDPGPSLPTRFYDAWSATVQLFLLEKNPTLHLPPRPSPATAPLGGLQAMIYVAGEPSPVPNSAYKLLLHQDRLILQAIQASIAGSITPLVSSCVTIVEAWTKLKTILANCSMTRMLGLLSNLMNFKQEGSTVVDYVQHIKMIIDDLALIGHSLTDEEALVHTLNGLSVEFK</sequence>
<organism evidence="2 3">
    <name type="scientific">Ensete ventricosum</name>
    <name type="common">Abyssinian banana</name>
    <name type="synonym">Musa ensete</name>
    <dbReference type="NCBI Taxonomy" id="4639"/>
    <lineage>
        <taxon>Eukaryota</taxon>
        <taxon>Viridiplantae</taxon>
        <taxon>Streptophyta</taxon>
        <taxon>Embryophyta</taxon>
        <taxon>Tracheophyta</taxon>
        <taxon>Spermatophyta</taxon>
        <taxon>Magnoliopsida</taxon>
        <taxon>Liliopsida</taxon>
        <taxon>Zingiberales</taxon>
        <taxon>Musaceae</taxon>
        <taxon>Ensete</taxon>
    </lineage>
</organism>
<evidence type="ECO:0008006" key="4">
    <source>
        <dbReference type="Google" id="ProtNLM"/>
    </source>
</evidence>
<dbReference type="AlphaFoldDB" id="A0A426ZG61"/>
<evidence type="ECO:0000313" key="3">
    <source>
        <dbReference type="Proteomes" id="UP000287651"/>
    </source>
</evidence>
<evidence type="ECO:0000256" key="1">
    <source>
        <dbReference type="SAM" id="Phobius"/>
    </source>
</evidence>
<proteinExistence type="predicted"/>
<accession>A0A426ZG61</accession>
<evidence type="ECO:0000313" key="2">
    <source>
        <dbReference type="EMBL" id="RRT62958.1"/>
    </source>
</evidence>
<dbReference type="PANTHER" id="PTHR47481">
    <property type="match status" value="1"/>
</dbReference>
<gene>
    <name evidence="2" type="ORF">B296_00031444</name>
</gene>
<keyword evidence="1" id="KW-0812">Transmembrane</keyword>
<dbReference type="Pfam" id="PF14223">
    <property type="entry name" value="Retrotran_gag_2"/>
    <property type="match status" value="1"/>
</dbReference>
<keyword evidence="1" id="KW-1133">Transmembrane helix</keyword>
<dbReference type="Proteomes" id="UP000287651">
    <property type="component" value="Unassembled WGS sequence"/>
</dbReference>
<dbReference type="EMBL" id="AMZH03006783">
    <property type="protein sequence ID" value="RRT62958.1"/>
    <property type="molecule type" value="Genomic_DNA"/>
</dbReference>
<keyword evidence="1" id="KW-0472">Membrane</keyword>
<reference evidence="2 3" key="1">
    <citation type="journal article" date="2014" name="Agronomy (Basel)">
        <title>A Draft Genome Sequence for Ensete ventricosum, the Drought-Tolerant Tree Against Hunger.</title>
        <authorList>
            <person name="Harrison J."/>
            <person name="Moore K.A."/>
            <person name="Paszkiewicz K."/>
            <person name="Jones T."/>
            <person name="Grant M."/>
            <person name="Ambacheew D."/>
            <person name="Muzemil S."/>
            <person name="Studholme D.J."/>
        </authorList>
    </citation>
    <scope>NUCLEOTIDE SEQUENCE [LARGE SCALE GENOMIC DNA]</scope>
</reference>
<protein>
    <recommendedName>
        <fullName evidence="4">Retrotransposon Copia-like N-terminal domain-containing protein</fullName>
    </recommendedName>
</protein>
<name>A0A426ZG61_ENSVE</name>
<dbReference type="PANTHER" id="PTHR47481:SF31">
    <property type="entry name" value="OS01G0873500 PROTEIN"/>
    <property type="match status" value="1"/>
</dbReference>
<comment type="caution">
    <text evidence="2">The sequence shown here is derived from an EMBL/GenBank/DDBJ whole genome shotgun (WGS) entry which is preliminary data.</text>
</comment>